<dbReference type="SMART" id="SM00474">
    <property type="entry name" value="35EXOc"/>
    <property type="match status" value="1"/>
</dbReference>
<keyword evidence="3" id="KW-1185">Reference proteome</keyword>
<dbReference type="Gene3D" id="3.30.420.10">
    <property type="entry name" value="Ribonuclease H-like superfamily/Ribonuclease H"/>
    <property type="match status" value="1"/>
</dbReference>
<name>A0ABW9QVT4_9ACTN</name>
<dbReference type="Proteomes" id="UP000437736">
    <property type="component" value="Unassembled WGS sequence"/>
</dbReference>
<evidence type="ECO:0000259" key="1">
    <source>
        <dbReference type="SMART" id="SM00474"/>
    </source>
</evidence>
<dbReference type="SUPFAM" id="SSF53098">
    <property type="entry name" value="Ribonuclease H-like"/>
    <property type="match status" value="1"/>
</dbReference>
<dbReference type="InterPro" id="IPR012337">
    <property type="entry name" value="RNaseH-like_sf"/>
</dbReference>
<gene>
    <name evidence="2" type="ORF">GHK86_13625</name>
</gene>
<dbReference type="InterPro" id="IPR036397">
    <property type="entry name" value="RNaseH_sf"/>
</dbReference>
<dbReference type="Pfam" id="PF01612">
    <property type="entry name" value="DNA_pol_A_exo1"/>
    <property type="match status" value="1"/>
</dbReference>
<protein>
    <submittedName>
        <fullName evidence="2">Ribonuclease D</fullName>
    </submittedName>
</protein>
<feature type="domain" description="3'-5' exonuclease" evidence="1">
    <location>
        <begin position="4"/>
        <end position="155"/>
    </location>
</feature>
<sequence length="196" mass="21733">RVGAAGRYGFDTEFHREKTYWPQLALLQFSWREGADTRAALVDPLAVPVGPLAGLLGGPATLVAHAADQDLEILQHECGTGPGTLFDTQIAAGFAGHGSASLATLTRVYLGYDLPKGDRLTDWSARPLQESQRRYAVADVAHLLDLEEAIREDLDRRGRLAWAEQECELLRLRAARPAEPDRAWWRLRDARQLRGP</sequence>
<evidence type="ECO:0000313" key="2">
    <source>
        <dbReference type="EMBL" id="MST33751.1"/>
    </source>
</evidence>
<dbReference type="EMBL" id="WJHE01000709">
    <property type="protein sequence ID" value="MST33751.1"/>
    <property type="molecule type" value="Genomic_DNA"/>
</dbReference>
<feature type="non-terminal residue" evidence="2">
    <location>
        <position position="196"/>
    </location>
</feature>
<dbReference type="PANTHER" id="PTHR47649:SF1">
    <property type="entry name" value="RIBONUCLEASE D"/>
    <property type="match status" value="1"/>
</dbReference>
<dbReference type="PANTHER" id="PTHR47649">
    <property type="entry name" value="RIBONUCLEASE D"/>
    <property type="match status" value="1"/>
</dbReference>
<evidence type="ECO:0000313" key="3">
    <source>
        <dbReference type="Proteomes" id="UP000437736"/>
    </source>
</evidence>
<dbReference type="InterPro" id="IPR051086">
    <property type="entry name" value="RNase_D-like"/>
</dbReference>
<dbReference type="InterPro" id="IPR002562">
    <property type="entry name" value="3'-5'_exonuclease_dom"/>
</dbReference>
<comment type="caution">
    <text evidence="2">The sequence shown here is derived from an EMBL/GenBank/DDBJ whole genome shotgun (WGS) entry which is preliminary data.</text>
</comment>
<dbReference type="CDD" id="cd06142">
    <property type="entry name" value="RNaseD_exo"/>
    <property type="match status" value="1"/>
</dbReference>
<feature type="non-terminal residue" evidence="2">
    <location>
        <position position="1"/>
    </location>
</feature>
<accession>A0ABW9QVT4</accession>
<organism evidence="2 3">
    <name type="scientific">Acidiferrimicrobium australe</name>
    <dbReference type="NCBI Taxonomy" id="2664430"/>
    <lineage>
        <taxon>Bacteria</taxon>
        <taxon>Bacillati</taxon>
        <taxon>Actinomycetota</taxon>
        <taxon>Acidimicrobiia</taxon>
        <taxon>Acidimicrobiales</taxon>
        <taxon>Acidimicrobiaceae</taxon>
        <taxon>Acidiferrimicrobium</taxon>
    </lineage>
</organism>
<reference evidence="2 3" key="1">
    <citation type="submission" date="2019-11" db="EMBL/GenBank/DDBJ databases">
        <title>Acidiferrimicrobium australis gen. nov., sp. nov., an acidophilic and obligately heterotrophic, member of the Actinobacteria that catalyses dissimilatory oxido- reduction of iron isolated from metal-rich acidic water in Chile.</title>
        <authorList>
            <person name="Gonzalez D."/>
            <person name="Huber K."/>
            <person name="Hedrich S."/>
            <person name="Rojas-Villalobos C."/>
            <person name="Quatrini R."/>
            <person name="Dinamarca M.A."/>
            <person name="Schwarz A."/>
            <person name="Canales C."/>
            <person name="Nancucheo I."/>
        </authorList>
    </citation>
    <scope>NUCLEOTIDE SEQUENCE [LARGE SCALE GENOMIC DNA]</scope>
    <source>
        <strain evidence="2 3">USS-CCA1</strain>
    </source>
</reference>
<proteinExistence type="predicted"/>